<name>A0A225WN38_9STRA</name>
<protein>
    <submittedName>
        <fullName evidence="1">Uncharacterized protein</fullName>
    </submittedName>
</protein>
<gene>
    <name evidence="1" type="ORF">PHMEG_0007333</name>
</gene>
<organism evidence="1 2">
    <name type="scientific">Phytophthora megakarya</name>
    <dbReference type="NCBI Taxonomy" id="4795"/>
    <lineage>
        <taxon>Eukaryota</taxon>
        <taxon>Sar</taxon>
        <taxon>Stramenopiles</taxon>
        <taxon>Oomycota</taxon>
        <taxon>Peronosporomycetes</taxon>
        <taxon>Peronosporales</taxon>
        <taxon>Peronosporaceae</taxon>
        <taxon>Phytophthora</taxon>
    </lineage>
</organism>
<proteinExistence type="predicted"/>
<sequence length="85" mass="9501">MNGERFQEPGFIAPGAQKAWCKTYACPLDIAFLALLYNVESANHPWVPSHKRMPSEPQIFSFGNFVLRTKISIRAARSNGFATVT</sequence>
<accession>A0A225WN38</accession>
<reference evidence="2" key="1">
    <citation type="submission" date="2017-03" db="EMBL/GenBank/DDBJ databases">
        <title>Phytopthora megakarya and P. palmivora, two closely related causual agents of cacao black pod achieved similar genome size and gene model numbers by different mechanisms.</title>
        <authorList>
            <person name="Ali S."/>
            <person name="Shao J."/>
            <person name="Larry D.J."/>
            <person name="Kronmiller B."/>
            <person name="Shen D."/>
            <person name="Strem M.D."/>
            <person name="Melnick R.L."/>
            <person name="Guiltinan M.J."/>
            <person name="Tyler B.M."/>
            <person name="Meinhardt L.W."/>
            <person name="Bailey B.A."/>
        </authorList>
    </citation>
    <scope>NUCLEOTIDE SEQUENCE [LARGE SCALE GENOMIC DNA]</scope>
    <source>
        <strain evidence="2">zdho120</strain>
    </source>
</reference>
<evidence type="ECO:0000313" key="2">
    <source>
        <dbReference type="Proteomes" id="UP000198211"/>
    </source>
</evidence>
<comment type="caution">
    <text evidence="1">The sequence shown here is derived from an EMBL/GenBank/DDBJ whole genome shotgun (WGS) entry which is preliminary data.</text>
</comment>
<dbReference type="EMBL" id="NBNE01000571">
    <property type="protein sequence ID" value="OWZ18559.1"/>
    <property type="molecule type" value="Genomic_DNA"/>
</dbReference>
<dbReference type="Proteomes" id="UP000198211">
    <property type="component" value="Unassembled WGS sequence"/>
</dbReference>
<dbReference type="OrthoDB" id="127726at2759"/>
<keyword evidence="2" id="KW-1185">Reference proteome</keyword>
<dbReference type="AlphaFoldDB" id="A0A225WN38"/>
<evidence type="ECO:0000313" key="1">
    <source>
        <dbReference type="EMBL" id="OWZ18559.1"/>
    </source>
</evidence>